<feature type="region of interest" description="Disordered" evidence="1">
    <location>
        <begin position="48"/>
        <end position="90"/>
    </location>
</feature>
<protein>
    <recommendedName>
        <fullName evidence="4">Pentatricopeptide repeat-containing protein</fullName>
    </recommendedName>
</protein>
<dbReference type="EMBL" id="JAEFCI010002283">
    <property type="protein sequence ID" value="KAG5462337.1"/>
    <property type="molecule type" value="Genomic_DNA"/>
</dbReference>
<name>A0A8H8DLK5_9FUNG</name>
<feature type="compositionally biased region" description="Basic residues" evidence="1">
    <location>
        <begin position="64"/>
        <end position="80"/>
    </location>
</feature>
<dbReference type="NCBIfam" id="TIGR00756">
    <property type="entry name" value="PPR"/>
    <property type="match status" value="1"/>
</dbReference>
<dbReference type="AlphaFoldDB" id="A0A8H8DLK5"/>
<dbReference type="InterPro" id="IPR011990">
    <property type="entry name" value="TPR-like_helical_dom_sf"/>
</dbReference>
<accession>A0A8H8DLK5</accession>
<evidence type="ECO:0000256" key="1">
    <source>
        <dbReference type="SAM" id="MobiDB-lite"/>
    </source>
</evidence>
<dbReference type="InterPro" id="IPR002885">
    <property type="entry name" value="PPR_rpt"/>
</dbReference>
<dbReference type="Proteomes" id="UP000673691">
    <property type="component" value="Unassembled WGS sequence"/>
</dbReference>
<dbReference type="Pfam" id="PF01535">
    <property type="entry name" value="PPR"/>
    <property type="match status" value="1"/>
</dbReference>
<evidence type="ECO:0000313" key="2">
    <source>
        <dbReference type="EMBL" id="KAG5462337.1"/>
    </source>
</evidence>
<organism evidence="2 3">
    <name type="scientific">Olpidium bornovanus</name>
    <dbReference type="NCBI Taxonomy" id="278681"/>
    <lineage>
        <taxon>Eukaryota</taxon>
        <taxon>Fungi</taxon>
        <taxon>Fungi incertae sedis</taxon>
        <taxon>Olpidiomycota</taxon>
        <taxon>Olpidiomycotina</taxon>
        <taxon>Olpidiomycetes</taxon>
        <taxon>Olpidiales</taxon>
        <taxon>Olpidiaceae</taxon>
        <taxon>Olpidium</taxon>
    </lineage>
</organism>
<dbReference type="Gene3D" id="1.25.40.10">
    <property type="entry name" value="Tetratricopeptide repeat domain"/>
    <property type="match status" value="1"/>
</dbReference>
<feature type="non-terminal residue" evidence="2">
    <location>
        <position position="872"/>
    </location>
</feature>
<comment type="caution">
    <text evidence="2">The sequence shown here is derived from an EMBL/GenBank/DDBJ whole genome shotgun (WGS) entry which is preliminary data.</text>
</comment>
<evidence type="ECO:0000313" key="3">
    <source>
        <dbReference type="Proteomes" id="UP000673691"/>
    </source>
</evidence>
<gene>
    <name evidence="2" type="ORF">BJ554DRAFT_5351</name>
</gene>
<reference evidence="2 3" key="1">
    <citation type="journal article" name="Sci. Rep.">
        <title>Genome-scale phylogenetic analyses confirm Olpidium as the closest living zoosporic fungus to the non-flagellated, terrestrial fungi.</title>
        <authorList>
            <person name="Chang Y."/>
            <person name="Rochon D."/>
            <person name="Sekimoto S."/>
            <person name="Wang Y."/>
            <person name="Chovatia M."/>
            <person name="Sandor L."/>
            <person name="Salamov A."/>
            <person name="Grigoriev I.V."/>
            <person name="Stajich J.E."/>
            <person name="Spatafora J.W."/>
        </authorList>
    </citation>
    <scope>NUCLEOTIDE SEQUENCE [LARGE SCALE GENOMIC DNA]</scope>
    <source>
        <strain evidence="2">S191</strain>
    </source>
</reference>
<dbReference type="OrthoDB" id="185373at2759"/>
<keyword evidence="3" id="KW-1185">Reference proteome</keyword>
<feature type="region of interest" description="Disordered" evidence="1">
    <location>
        <begin position="129"/>
        <end position="171"/>
    </location>
</feature>
<sequence>MSYVEPHLFSQCTVLVCAKQLLRRTPCLARVGQASPALARHNVGAEAGKPASYGTAVAPGRYPLPRHRLQSQRGARRQQHRSPSGRAKWPTDALASLATCRAAAFRRLPAPAAGGTRFYSTTTASAVGEYSPESAAAPRSDAGGQPRRKAAPRSNAGGQPRRKAAPVTASVEATRAGNKQLIYLKNNHSADRVLALFLELKRDGVANASTYSIVFDALARGRSQTSSSPTALLSFWDDYRKLDGWDKRDNDFIRECILCCLSRAALDVHKKLVTVCRRKEEALKANVRDEGQLTNLDEEIRSHQACADHWSALALNHFREIVKPTSDAFVYALSCATGKAGTAELRTLIERATEVYGCFPPALYPYVIESYGKAGMLEEALRCFGELQSKPNVTYIVSRLATSAVIQALLSANRVEDALAHAKTYLNFLVSKSAVDIAIAAVEQGKIAIACASLETLKLAGRALGSDNLAGLLGPILESGCDDIFAPVIKALLAFDQKEPVVREFINALLVANIEKGNAYAALKAVSILADNDVLPPTPTLAICLRKNAETPEAKELLLKTLLTISRTVDTILKDHADASSVKDLCLDVSESLAQQFRDNLTFILMRARLDPDTVHEAGEKFFAQNTLSGEEDHQLAFEMAYRMRDDERIIKVAEKMRKSKFLPPGIGRLHKQWISRALEKDPPSYDWWQSRATILPSVNITNPLGYKPVLDDPDNPTSLPLSWGESRGYAQGKMLYTAARGDDTKDVVDLFESTVKSNKITYELVSGLFAQCGVNKDFPTAQRLAKVLNDAGMNTTITEERDRLRMLARTGLAIACVVGKHHNTARELLTNMTTTEKLLPPDANVYGLYLSHLDSGNDAAEAGAIHQEVNR</sequence>
<proteinExistence type="predicted"/>
<evidence type="ECO:0008006" key="4">
    <source>
        <dbReference type="Google" id="ProtNLM"/>
    </source>
</evidence>